<dbReference type="AlphaFoldDB" id="A0AAV7IU72"/>
<organism evidence="2 3">
    <name type="scientific">Cotesia glomerata</name>
    <name type="common">Lepidopteran parasitic wasp</name>
    <name type="synonym">Apanteles glomeratus</name>
    <dbReference type="NCBI Taxonomy" id="32391"/>
    <lineage>
        <taxon>Eukaryota</taxon>
        <taxon>Metazoa</taxon>
        <taxon>Ecdysozoa</taxon>
        <taxon>Arthropoda</taxon>
        <taxon>Hexapoda</taxon>
        <taxon>Insecta</taxon>
        <taxon>Pterygota</taxon>
        <taxon>Neoptera</taxon>
        <taxon>Endopterygota</taxon>
        <taxon>Hymenoptera</taxon>
        <taxon>Apocrita</taxon>
        <taxon>Ichneumonoidea</taxon>
        <taxon>Braconidae</taxon>
        <taxon>Microgastrinae</taxon>
        <taxon>Cotesia</taxon>
    </lineage>
</organism>
<keyword evidence="1" id="KW-1133">Transmembrane helix</keyword>
<comment type="caution">
    <text evidence="2">The sequence shown here is derived from an EMBL/GenBank/DDBJ whole genome shotgun (WGS) entry which is preliminary data.</text>
</comment>
<dbReference type="EMBL" id="JAHXZJ010000001">
    <property type="protein sequence ID" value="KAH0568354.1"/>
    <property type="molecule type" value="Genomic_DNA"/>
</dbReference>
<keyword evidence="3" id="KW-1185">Reference proteome</keyword>
<accession>A0AAV7IU72</accession>
<reference evidence="2 3" key="1">
    <citation type="journal article" date="2021" name="J. Hered.">
        <title>A chromosome-level genome assembly of the parasitoid wasp, Cotesia glomerata (Hymenoptera: Braconidae).</title>
        <authorList>
            <person name="Pinto B.J."/>
            <person name="Weis J.J."/>
            <person name="Gamble T."/>
            <person name="Ode P.J."/>
            <person name="Paul R."/>
            <person name="Zaspel J.M."/>
        </authorList>
    </citation>
    <scope>NUCLEOTIDE SEQUENCE [LARGE SCALE GENOMIC DNA]</scope>
    <source>
        <strain evidence="2">CgM1</strain>
    </source>
</reference>
<feature type="transmembrane region" description="Helical" evidence="1">
    <location>
        <begin position="127"/>
        <end position="150"/>
    </location>
</feature>
<evidence type="ECO:0000256" key="1">
    <source>
        <dbReference type="SAM" id="Phobius"/>
    </source>
</evidence>
<protein>
    <submittedName>
        <fullName evidence="2">Uncharacterized protein</fullName>
    </submittedName>
</protein>
<evidence type="ECO:0000313" key="3">
    <source>
        <dbReference type="Proteomes" id="UP000826195"/>
    </source>
</evidence>
<dbReference type="Proteomes" id="UP000826195">
    <property type="component" value="Unassembled WGS sequence"/>
</dbReference>
<sequence>MNRSIESFITSEGLLFANNFQRSLSQDEVVSFENYSSCRTLFLRVSPRLSSSVSFRLVLHRPKVDRHKTPEMMRSFIFLSKRSTGFGCPSISEDATTASQQSDTTMPWSIGTRTEPKLCALGARKSGWTFVAVTAYIISKAFSLLIAFILRLCQLRATDSQTICNHLGLTIPEEDLRLSVVKLKSKHTKVAQQASGGLITRTYPGAANTTVQYYYIEKDKR</sequence>
<evidence type="ECO:0000313" key="2">
    <source>
        <dbReference type="EMBL" id="KAH0568354.1"/>
    </source>
</evidence>
<gene>
    <name evidence="2" type="ORF">KQX54_020517</name>
</gene>
<keyword evidence="1" id="KW-0472">Membrane</keyword>
<proteinExistence type="predicted"/>
<name>A0AAV7IU72_COTGL</name>
<keyword evidence="1" id="KW-0812">Transmembrane</keyword>